<reference evidence="1" key="2">
    <citation type="journal article" date="2015" name="Data Brief">
        <title>Shoot transcriptome of the giant reed, Arundo donax.</title>
        <authorList>
            <person name="Barrero R.A."/>
            <person name="Guerrero F.D."/>
            <person name="Moolhuijzen P."/>
            <person name="Goolsby J.A."/>
            <person name="Tidwell J."/>
            <person name="Bellgard S.E."/>
            <person name="Bellgard M.I."/>
        </authorList>
    </citation>
    <scope>NUCLEOTIDE SEQUENCE</scope>
    <source>
        <tissue evidence="1">Shoot tissue taken approximately 20 cm above the soil surface</tissue>
    </source>
</reference>
<reference evidence="1" key="1">
    <citation type="submission" date="2014-09" db="EMBL/GenBank/DDBJ databases">
        <authorList>
            <person name="Magalhaes I.L.F."/>
            <person name="Oliveira U."/>
            <person name="Santos F.R."/>
            <person name="Vidigal T.H.D.A."/>
            <person name="Brescovit A.D."/>
            <person name="Santos A.J."/>
        </authorList>
    </citation>
    <scope>NUCLEOTIDE SEQUENCE</scope>
    <source>
        <tissue evidence="1">Shoot tissue taken approximately 20 cm above the soil surface</tissue>
    </source>
</reference>
<sequence length="19" mass="2545">MYYLFHCFFHDSLRVWRHS</sequence>
<proteinExistence type="predicted"/>
<protein>
    <submittedName>
        <fullName evidence="1">Uncharacterized protein</fullName>
    </submittedName>
</protein>
<evidence type="ECO:0000313" key="1">
    <source>
        <dbReference type="EMBL" id="JAD37998.1"/>
    </source>
</evidence>
<dbReference type="AlphaFoldDB" id="A0A0A8ZJW9"/>
<organism evidence="1">
    <name type="scientific">Arundo donax</name>
    <name type="common">Giant reed</name>
    <name type="synonym">Donax arundinaceus</name>
    <dbReference type="NCBI Taxonomy" id="35708"/>
    <lineage>
        <taxon>Eukaryota</taxon>
        <taxon>Viridiplantae</taxon>
        <taxon>Streptophyta</taxon>
        <taxon>Embryophyta</taxon>
        <taxon>Tracheophyta</taxon>
        <taxon>Spermatophyta</taxon>
        <taxon>Magnoliopsida</taxon>
        <taxon>Liliopsida</taxon>
        <taxon>Poales</taxon>
        <taxon>Poaceae</taxon>
        <taxon>PACMAD clade</taxon>
        <taxon>Arundinoideae</taxon>
        <taxon>Arundineae</taxon>
        <taxon>Arundo</taxon>
    </lineage>
</organism>
<accession>A0A0A8ZJW9</accession>
<dbReference type="EMBL" id="GBRH01259897">
    <property type="protein sequence ID" value="JAD37998.1"/>
    <property type="molecule type" value="Transcribed_RNA"/>
</dbReference>
<name>A0A0A8ZJW9_ARUDO</name>